<sequence>MKKVPVKLELSKFPKELRNYLKNAEIFDSSSSRDARTYYLKKDCGYFLKVASLGALKEEVERTAYFYQKGLAPKIILYLQDKEDYLLTVKAIGQDCVDPMYLK</sequence>
<dbReference type="RefSeq" id="WP_008473825.1">
    <property type="nucleotide sequence ID" value="NZ_AYZO01000024.1"/>
</dbReference>
<evidence type="ECO:0000313" key="4">
    <source>
        <dbReference type="Proteomes" id="UP000051521"/>
    </source>
</evidence>
<reference evidence="2 4" key="2">
    <citation type="journal article" date="2015" name="Genome Announc.">
        <title>Expanding the biotechnology potential of lactobacilli through comparative genomics of 213 strains and associated genera.</title>
        <authorList>
            <person name="Sun Z."/>
            <person name="Harris H.M."/>
            <person name="McCann A."/>
            <person name="Guo C."/>
            <person name="Argimon S."/>
            <person name="Zhang W."/>
            <person name="Yang X."/>
            <person name="Jeffery I.B."/>
            <person name="Cooney J.C."/>
            <person name="Kagawa T.F."/>
            <person name="Liu W."/>
            <person name="Song Y."/>
            <person name="Salvetti E."/>
            <person name="Wrobel A."/>
            <person name="Rasinkangas P."/>
            <person name="Parkhill J."/>
            <person name="Rea M.C."/>
            <person name="O'Sullivan O."/>
            <person name="Ritari J."/>
            <person name="Douillard F.P."/>
            <person name="Paul Ross R."/>
            <person name="Yang R."/>
            <person name="Briner A.E."/>
            <person name="Felis G.E."/>
            <person name="de Vos W.M."/>
            <person name="Barrangou R."/>
            <person name="Klaenhammer T.R."/>
            <person name="Caufield P.W."/>
            <person name="Cui Y."/>
            <person name="Zhang H."/>
            <person name="O'Toole P.W."/>
        </authorList>
    </citation>
    <scope>NUCLEOTIDE SEQUENCE [LARGE SCALE GENOMIC DNA]</scope>
    <source>
        <strain evidence="2 4">DSM 23908</strain>
    </source>
</reference>
<gene>
    <name evidence="1" type="ORF">BN52_05475</name>
    <name evidence="2" type="ORF">FC38_GL000852</name>
</gene>
<dbReference type="EMBL" id="AYZO01000024">
    <property type="protein sequence ID" value="KRN11172.1"/>
    <property type="molecule type" value="Genomic_DNA"/>
</dbReference>
<dbReference type="AlphaFoldDB" id="I7LGF4"/>
<proteinExistence type="predicted"/>
<evidence type="ECO:0000313" key="2">
    <source>
        <dbReference type="EMBL" id="KRN11172.1"/>
    </source>
</evidence>
<dbReference type="EMBL" id="CAKC01000075">
    <property type="protein sequence ID" value="CCI87563.1"/>
    <property type="molecule type" value="Genomic_DNA"/>
</dbReference>
<dbReference type="PATRIC" id="fig|1423751.3.peg.880"/>
<dbReference type="Proteomes" id="UP000009326">
    <property type="component" value="Unassembled WGS sequence"/>
</dbReference>
<dbReference type="STRING" id="1423751.FC38_GL000852"/>
<organism evidence="1 3">
    <name type="scientific">Lactobacillus gigeriorum DSM 23908 = CRBIP 24.85</name>
    <dbReference type="NCBI Taxonomy" id="1423751"/>
    <lineage>
        <taxon>Bacteria</taxon>
        <taxon>Bacillati</taxon>
        <taxon>Bacillota</taxon>
        <taxon>Bacilli</taxon>
        <taxon>Lactobacillales</taxon>
        <taxon>Lactobacillaceae</taxon>
        <taxon>Lactobacillus</taxon>
    </lineage>
</organism>
<dbReference type="GO" id="GO:0016740">
    <property type="term" value="F:transferase activity"/>
    <property type="evidence" value="ECO:0007669"/>
    <property type="project" value="UniProtKB-KW"/>
</dbReference>
<keyword evidence="1" id="KW-0808">Transferase</keyword>
<evidence type="ECO:0000313" key="1">
    <source>
        <dbReference type="EMBL" id="CCI87563.1"/>
    </source>
</evidence>
<dbReference type="Gene3D" id="3.30.200.20">
    <property type="entry name" value="Phosphorylase Kinase, domain 1"/>
    <property type="match status" value="1"/>
</dbReference>
<reference evidence="1 3" key="1">
    <citation type="submission" date="2012-06" db="EMBL/GenBank/DDBJ databases">
        <title>Draft genome sequence of Lactobacillus gigeriorum CRBIP 24.85T, isolated from chicken crop.</title>
        <authorList>
            <person name="Cousin S."/>
            <person name="Ma L."/>
            <person name="Creno S."/>
            <person name="Clermont D."/>
            <person name="Loux V."/>
            <person name="Bizet C."/>
            <person name="Bouchier C."/>
        </authorList>
    </citation>
    <scope>NUCLEOTIDE SEQUENCE [LARGE SCALE GENOMIC DNA]</scope>
    <source>
        <strain evidence="3">CRBIP 24.85T</strain>
        <strain evidence="1">Type strain: CRBIP 24.85</strain>
    </source>
</reference>
<evidence type="ECO:0000313" key="3">
    <source>
        <dbReference type="Proteomes" id="UP000009326"/>
    </source>
</evidence>
<dbReference type="Proteomes" id="UP000051521">
    <property type="component" value="Unassembled WGS sequence"/>
</dbReference>
<protein>
    <submittedName>
        <fullName evidence="1">Aminoglycoside 3-phosphotransferase</fullName>
    </submittedName>
</protein>
<comment type="caution">
    <text evidence="1">The sequence shown here is derived from an EMBL/GenBank/DDBJ whole genome shotgun (WGS) entry which is preliminary data.</text>
</comment>
<name>I7LGF4_9LACO</name>
<keyword evidence="4" id="KW-1185">Reference proteome</keyword>
<accession>I7LGF4</accession>
<dbReference type="OrthoDB" id="3806873at2"/>